<keyword evidence="1" id="KW-0343">GTPase activation</keyword>
<dbReference type="Gene3D" id="2.30.29.30">
    <property type="entry name" value="Pleckstrin-homology domain (PH domain)/Phosphotyrosine-binding domain (PTB)"/>
    <property type="match status" value="2"/>
</dbReference>
<evidence type="ECO:0000313" key="8">
    <source>
        <dbReference type="Proteomes" id="UP000286641"/>
    </source>
</evidence>
<dbReference type="Pfam" id="PF00566">
    <property type="entry name" value="RabGAP-TBC"/>
    <property type="match status" value="1"/>
</dbReference>
<proteinExistence type="predicted"/>
<dbReference type="Gene3D" id="1.10.8.270">
    <property type="entry name" value="putative rabgap domain of human tbc1 domain family member 14 like domains"/>
    <property type="match status" value="1"/>
</dbReference>
<evidence type="ECO:0000256" key="4">
    <source>
        <dbReference type="ARBA" id="ARBA00072015"/>
    </source>
</evidence>
<dbReference type="SMART" id="SM00568">
    <property type="entry name" value="GRAM"/>
    <property type="match status" value="2"/>
</dbReference>
<dbReference type="Pfam" id="PF02893">
    <property type="entry name" value="GRAM"/>
    <property type="match status" value="2"/>
</dbReference>
<dbReference type="InterPro" id="IPR004182">
    <property type="entry name" value="GRAM"/>
</dbReference>
<dbReference type="SUPFAM" id="SSF47923">
    <property type="entry name" value="Ypt/Rab-GAP domain of gyp1p"/>
    <property type="match status" value="2"/>
</dbReference>
<evidence type="ECO:0000256" key="3">
    <source>
        <dbReference type="ARBA" id="ARBA00043879"/>
    </source>
</evidence>
<dbReference type="GO" id="GO:0005096">
    <property type="term" value="F:GTPase activator activity"/>
    <property type="evidence" value="ECO:0007669"/>
    <property type="project" value="UniProtKB-KW"/>
</dbReference>
<dbReference type="Proteomes" id="UP000286641">
    <property type="component" value="Unplaced"/>
</dbReference>
<evidence type="ECO:0000313" key="9">
    <source>
        <dbReference type="RefSeq" id="XP_025724812.1"/>
    </source>
</evidence>
<feature type="domain" description="Rab-GAP TBC" evidence="7">
    <location>
        <begin position="446"/>
        <end position="633"/>
    </location>
</feature>
<protein>
    <recommendedName>
        <fullName evidence="4">TBC1 domain family member 8</fullName>
    </recommendedName>
    <alternativeName>
        <fullName evidence="5">Vascular Rab-GAP/TBC-containing protein</fullName>
    </alternativeName>
</protein>
<dbReference type="PANTHER" id="PTHR47666:SF2">
    <property type="entry name" value="TBC1 DOMAIN FAMILY MEMBER 8 ISOFORM X1"/>
    <property type="match status" value="1"/>
</dbReference>
<dbReference type="PROSITE" id="PS50086">
    <property type="entry name" value="TBC_RABGAP"/>
    <property type="match status" value="1"/>
</dbReference>
<dbReference type="GO" id="GO:0003008">
    <property type="term" value="P:system process"/>
    <property type="evidence" value="ECO:0007669"/>
    <property type="project" value="UniProtKB-ARBA"/>
</dbReference>
<dbReference type="FunFam" id="2.30.29.30:FF:000013">
    <property type="entry name" value="Putative TBC1 domain family member 8B"/>
    <property type="match status" value="1"/>
</dbReference>
<dbReference type="AlphaFoldDB" id="A0A3Q7P370"/>
<evidence type="ECO:0000256" key="1">
    <source>
        <dbReference type="ARBA" id="ARBA00022468"/>
    </source>
</evidence>
<dbReference type="FunFam" id="1.10.8.270:FF:000002">
    <property type="entry name" value="TBC1 domain family member 9B"/>
    <property type="match status" value="1"/>
</dbReference>
<dbReference type="CDD" id="cd13349">
    <property type="entry name" value="PH-GRAM1_TBC1D8"/>
    <property type="match status" value="1"/>
</dbReference>
<reference key="1">
    <citation type="submission" date="2019-01" db="UniProtKB">
        <authorList>
            <consortium name="RefSeq"/>
        </authorList>
    </citation>
    <scope>IDENTIFICATION</scope>
</reference>
<dbReference type="FunFam" id="1.10.238.10:FF:000153">
    <property type="entry name" value="TBC1 domain family member 8 isoform X2"/>
    <property type="match status" value="1"/>
</dbReference>
<dbReference type="CDD" id="cd13353">
    <property type="entry name" value="PH-GRAM2_TBC1D8"/>
    <property type="match status" value="1"/>
</dbReference>
<keyword evidence="6" id="KW-0175">Coiled coil</keyword>
<dbReference type="InterPro" id="IPR000195">
    <property type="entry name" value="Rab-GAP-TBC_dom"/>
</dbReference>
<dbReference type="Gene3D" id="1.10.238.10">
    <property type="entry name" value="EF-hand"/>
    <property type="match status" value="1"/>
</dbReference>
<dbReference type="InterPro" id="IPR036016">
    <property type="entry name" value="TBC1D8_PH-GRAM2"/>
</dbReference>
<dbReference type="RefSeq" id="XP_025724812.1">
    <property type="nucleotide sequence ID" value="XM_025869027.1"/>
</dbReference>
<organism evidence="8 9">
    <name type="scientific">Callorhinus ursinus</name>
    <name type="common">Northern fur seal</name>
    <dbReference type="NCBI Taxonomy" id="34884"/>
    <lineage>
        <taxon>Eukaryota</taxon>
        <taxon>Metazoa</taxon>
        <taxon>Chordata</taxon>
        <taxon>Craniata</taxon>
        <taxon>Vertebrata</taxon>
        <taxon>Euteleostomi</taxon>
        <taxon>Mammalia</taxon>
        <taxon>Eutheria</taxon>
        <taxon>Laurasiatheria</taxon>
        <taxon>Carnivora</taxon>
        <taxon>Caniformia</taxon>
        <taxon>Pinnipedia</taxon>
        <taxon>Otariidae</taxon>
        <taxon>Callorhinus</taxon>
    </lineage>
</organism>
<feature type="coiled-coil region" evidence="6">
    <location>
        <begin position="901"/>
        <end position="932"/>
    </location>
</feature>
<dbReference type="InterPro" id="IPR011992">
    <property type="entry name" value="EF-hand-dom_pair"/>
</dbReference>
<evidence type="ECO:0000256" key="6">
    <source>
        <dbReference type="SAM" id="Coils"/>
    </source>
</evidence>
<comment type="function">
    <text evidence="3">May act as a GTPase-activating protein for Rab family protein(s).</text>
</comment>
<keyword evidence="2" id="KW-0677">Repeat</keyword>
<dbReference type="SUPFAM" id="SSF47473">
    <property type="entry name" value="EF-hand"/>
    <property type="match status" value="1"/>
</dbReference>
<dbReference type="InterPro" id="IPR011993">
    <property type="entry name" value="PH-like_dom_sf"/>
</dbReference>
<evidence type="ECO:0000256" key="5">
    <source>
        <dbReference type="ARBA" id="ARBA00075953"/>
    </source>
</evidence>
<reference evidence="9" key="2">
    <citation type="submission" date="2025-08" db="UniProtKB">
        <authorList>
            <consortium name="RefSeq"/>
        </authorList>
    </citation>
    <scope>IDENTIFICATION</scope>
    <source>
        <tissue evidence="9">Blood</tissue>
    </source>
</reference>
<name>A0A3Q7P370_CALUR</name>
<accession>A0A3Q7P370</accession>
<keyword evidence="8" id="KW-1185">Reference proteome</keyword>
<dbReference type="CTD" id="11138"/>
<dbReference type="InterPro" id="IPR036009">
    <property type="entry name" value="TBC1D8_PH-GRAM1"/>
</dbReference>
<dbReference type="SMART" id="SM00164">
    <property type="entry name" value="TBC"/>
    <property type="match status" value="1"/>
</dbReference>
<dbReference type="Gene3D" id="1.10.10.750">
    <property type="entry name" value="Ypt/Rab-GAP domain of gyp1p, domain 1"/>
    <property type="match status" value="1"/>
</dbReference>
<evidence type="ECO:0000259" key="7">
    <source>
        <dbReference type="PROSITE" id="PS50086"/>
    </source>
</evidence>
<dbReference type="Gene3D" id="1.10.472.80">
    <property type="entry name" value="Ypt/Rab-GAP domain of gyp1p, domain 3"/>
    <property type="match status" value="1"/>
</dbReference>
<dbReference type="InterPro" id="IPR035969">
    <property type="entry name" value="Rab-GAP_TBC_sf"/>
</dbReference>
<sequence>MWLKPEEVLLKNALKLWVTQKSSCYFILQRRRGHGEGGGRLTGRLVGALDAVLDSNARVAPFRILLQVPGSQVYSPIACGATLEEINQHWDWLEQNLLHTLSVFDNKDDIASFVKGKVKALIAEETSSRLAEQEEEPEKFREALVKFEARFNFPEAEKLVTYYSCCCWKGRVPRQGWLYLSINHLCFYSFFLGKELKLVVPWVDIQKLERTSNVFLTDTIRITTQNKERDFSMFLNLDEVFKIMEQLADVTLRRLLDNEVFDLDPDLQEPSQITKRDLEARAQNEFFRAFFRLPRRERLHAVVGCSLWTPFSRCHTVGRMFASDRYVCFASKEDGCCNVILPLREVVSIEKMEDTSLLPNPIIISIRSKMAFQFIELKDRDNLVESLLMRLKQVHANHPVHYDTSRDEDMSREQIKISLWNDHFVEYGRTVCMFRTEKIRKLVAMGIPESLRGRLWLLFSDAVTDLASHPGYYGNLVEESMGKCCLVTEEIERDLHRSLPEHPAFQNETGIAALRRVLTAYAHRNPKIGYCQSMNILTSVLLLYAKEEEAFWLLVAVCERMLPDYFNHRVIGAQVDQSVFEELIKEHLPELAEHMNDLSALASISLSWFLTLFLSIMPLESAVSVVDCFFYDGIKAIFQLGLAVLEANAQGLCSSKDDGQALMVLSRFLDHIKNEDSPGPPVGSHHAFFSDDQEPYPGTDIADLIRDSYEKFGDQSVEQIEHLRCKHRIRVLQGHEDTTKQNVLRVVIPEVSIPPEDLEELYDLFKREHMMSCYWEQPRPMAPRHDPSRPYAEQYRIDARQFAHLFQLVSPWTCGAHTEILAERTFRLLDDNMDHLIEFKAFVSCLDVMYNGEMNEKIKLLYRLHIPPALTENDRDSQSPLKNPLLSTSRPLVFGKSNGDAADYQKQLKQMIKDLAKEKDQTDKELPKMSQREFIQFCKTLYSMFHEDPEENDLYQAIATVTTLLLQIGEVGQRGSSSGSCSQDGGEELRAPALSPEQDLVFADTSPGKIVQDSQTFPEEAEGDWTVSLEHILASLLTEQSLVNFFEKPLDIKSKLENAKINQYSLKTLEMSRQSQPELKLSSL</sequence>
<gene>
    <name evidence="9" type="primary">TBC1D8</name>
</gene>
<dbReference type="FunFam" id="1.10.472.80:FF:000030">
    <property type="entry name" value="TBC1 domain family member 8 isoform X2"/>
    <property type="match status" value="1"/>
</dbReference>
<dbReference type="FunFam" id="2.30.29.30:FF:000259">
    <property type="entry name" value="TBC1 domain family member 8"/>
    <property type="match status" value="1"/>
</dbReference>
<dbReference type="PANTHER" id="PTHR47666">
    <property type="entry name" value="PROTEIN VASCULAR ASSOCIATED DEATH 1, CHLOROPLASTIC"/>
    <property type="match status" value="1"/>
</dbReference>
<evidence type="ECO:0000256" key="2">
    <source>
        <dbReference type="ARBA" id="ARBA00022737"/>
    </source>
</evidence>